<evidence type="ECO:0000259" key="3">
    <source>
        <dbReference type="Pfam" id="PF24049"/>
    </source>
</evidence>
<proteinExistence type="predicted"/>
<dbReference type="InterPro" id="IPR010572">
    <property type="entry name" value="Tail_dom"/>
</dbReference>
<dbReference type="InterPro" id="IPR057796">
    <property type="entry name" value="YOMG-like_N"/>
</dbReference>
<evidence type="ECO:0000256" key="1">
    <source>
        <dbReference type="SAM" id="Coils"/>
    </source>
</evidence>
<keyword evidence="1" id="KW-0175">Coiled coil</keyword>
<dbReference type="Pfam" id="PF24049">
    <property type="entry name" value="YOMG_N"/>
    <property type="match status" value="1"/>
</dbReference>
<dbReference type="Pfam" id="PF06605">
    <property type="entry name" value="Prophage_tail"/>
    <property type="match status" value="1"/>
</dbReference>
<evidence type="ECO:0000313" key="5">
    <source>
        <dbReference type="Proteomes" id="UP000663452"/>
    </source>
</evidence>
<feature type="domain" description="YOMG-like N-terminal" evidence="3">
    <location>
        <begin position="21"/>
        <end position="110"/>
    </location>
</feature>
<protein>
    <submittedName>
        <fullName evidence="4">Phage tail protein</fullName>
    </submittedName>
</protein>
<gene>
    <name evidence="4" type="ORF">JRJ22_20015</name>
</gene>
<feature type="coiled-coil region" evidence="1">
    <location>
        <begin position="305"/>
        <end position="332"/>
    </location>
</feature>
<dbReference type="Proteomes" id="UP000663452">
    <property type="component" value="Chromosome"/>
</dbReference>
<dbReference type="RefSeq" id="WP_206101182.1">
    <property type="nucleotide sequence ID" value="NZ_CP070969.1"/>
</dbReference>
<evidence type="ECO:0000259" key="2">
    <source>
        <dbReference type="Pfam" id="PF06605"/>
    </source>
</evidence>
<reference evidence="4 5" key="1">
    <citation type="submission" date="2021-02" db="EMBL/GenBank/DDBJ databases">
        <title>Paenibacillus tianjinensis sp. nov.</title>
        <authorList>
            <person name="Liu H."/>
        </authorList>
    </citation>
    <scope>NUCLEOTIDE SEQUENCE [LARGE SCALE GENOMIC DNA]</scope>
    <source>
        <strain evidence="4 5">TB2019</strain>
    </source>
</reference>
<organism evidence="4 5">
    <name type="scientific">Paenibacillus tianjinensis</name>
    <dbReference type="NCBI Taxonomy" id="2810347"/>
    <lineage>
        <taxon>Bacteria</taxon>
        <taxon>Bacillati</taxon>
        <taxon>Bacillota</taxon>
        <taxon>Bacilli</taxon>
        <taxon>Bacillales</taxon>
        <taxon>Paenibacillaceae</taxon>
        <taxon>Paenibacillus</taxon>
    </lineage>
</organism>
<keyword evidence="5" id="KW-1185">Reference proteome</keyword>
<sequence>MFKILGDIDYNRKPIKPQIFLAKPNREIISKLSEAYSVSIETKINDIYTLNFSLPFFIDVNHRLERNKNVDLLRENYCIKVVLGSKTEWFIINEISNAVDVDSDIKMVKCYAAYHELTNLIIESLSVESYNAEQILNLVLKRSLWTVGYIDADFKLTYRAFDFPENKILDCVFSVGETFNAIFTFNTDLRTIDMTKPELTGINRGLTFSYGKYLKSMDHTIRTDEVVTRMSASGQDGLGIQKVNPTGQNYIENYGYWMYPFERDLSGNILQSSYFMSDSLCSALLDYEALVESKKSLFSGYLNYLETFETDLNALTIQMTTLQNEASAVQQVELAQLMVNGLPNTAMMFKDKYTSTGTTQRVFTLKPDYAYAVMIKVTNNTGVSVYLDGQIKPTIMDQWIVLEKVNGVVNSTVTIIGGNTEVFIQVANISISENTTIGNEATIIDRYCLDHKQMQINAKQTEINNKTNDINTVKSQISTLQTLLAAENNFTTEQLRELNLYMFEYKYSDDTIIDAQDLYDAALEKFRELQQPQLEISVDIVNFLEVVEEQANWNKLNLGDFVNVKYEPTNTNVTARITQIDYDYENFNIKLVLSNAKNANDEAKRLEKFLNDAKNTNVTVDLNKNPWGKAVVDTSEMSQLFENFWNKVTNEINMASNEYVTFDRSGLTIVDPNDPLRFLRGTHGVLGLTNDGGLSYKTAISADGIIAEQVLGKIILGQRVVIGTDDGVWMTEGPQTTITDRYGRVAMKLGLYEENPDYYGIIVNRYDGFLSTSALINRIVINSEDGFKIQRWTGSSFEDKLYADYQGYLFAEDMTTKRLKIVSDTEELMLDSYTKFMDIGKFDEILTDGKLTSLEKLQVLGERTRIMSEYVKLLAQANDYKTTTRDDTLRIDPTNLTNTYDALIAYLAPLLTDMDATTVVDRTVFNNTFKTYYDEVVNLLNAINDSIRYSSLQLGSLYNGVLLDSINGVTVTRSDELYRTRLNATDGISIEKKVNNVWTRKFYVNVEDSRLWVEELVAKKLTIVNDLNDIFLDVDTSYLDIGRFTTIITDNKLTSIEKLTLKQEWQTIQTEYAKLLSQANAYKTSTRDNYQTILIDIPPFTNAYNNLYNYVAPLLADMTATTDIDREVFKSKFQSYYNEAQRIINEITDAVKWGSVQLGLPYNKLVLDAVNGLTVTRSDDVVKTVLNATEGFSIYRNNEKVFYLDTYGVLRANSLIAKKLKITSDPIGGSSEDELLLDAESKIFYMNRWSIVGLASLSSDLVAATFLSSDFGYITDLIAAKVSTLSNSAVSDWTNFIEIKDNSANWITGKVSGSGTQKTLPDGTPVYWLNSSQTGQMTTEVTAWPVLEYPINKKTKLSISFQDSGEMAFPKMTFGEGTGASENAGKGFITKPDGSFEFKYFSSDSNAKERSLKFDDTSVSLYSQNGTVQIKHSSGVMFDINSDGTIIRMAHPTSGEIRLSPNGMTADINGTLDLKSTGNMSFSAPQYNFI</sequence>
<accession>A0ABX7L935</accession>
<name>A0ABX7L935_9BACL</name>
<feature type="domain" description="Tail spike" evidence="2">
    <location>
        <begin position="120"/>
        <end position="258"/>
    </location>
</feature>
<evidence type="ECO:0000313" key="4">
    <source>
        <dbReference type="EMBL" id="QSF43549.1"/>
    </source>
</evidence>
<dbReference type="EMBL" id="CP070969">
    <property type="protein sequence ID" value="QSF43549.1"/>
    <property type="molecule type" value="Genomic_DNA"/>
</dbReference>